<keyword evidence="2" id="KW-1185">Reference proteome</keyword>
<dbReference type="AlphaFoldDB" id="W9Y3V3"/>
<name>W9Y3V3_9EURO</name>
<dbReference type="SUPFAM" id="SSF69118">
    <property type="entry name" value="AhpD-like"/>
    <property type="match status" value="1"/>
</dbReference>
<dbReference type="InterPro" id="IPR052999">
    <property type="entry name" value="PTS1_Protein"/>
</dbReference>
<dbReference type="InterPro" id="IPR029032">
    <property type="entry name" value="AhpD-like"/>
</dbReference>
<reference evidence="1 2" key="1">
    <citation type="submission" date="2013-03" db="EMBL/GenBank/DDBJ databases">
        <title>The Genome Sequence of Capronia epimyces CBS 606.96.</title>
        <authorList>
            <consortium name="The Broad Institute Genomics Platform"/>
            <person name="Cuomo C."/>
            <person name="de Hoog S."/>
            <person name="Gorbushina A."/>
            <person name="Walker B."/>
            <person name="Young S.K."/>
            <person name="Zeng Q."/>
            <person name="Gargeya S."/>
            <person name="Fitzgerald M."/>
            <person name="Haas B."/>
            <person name="Abouelleil A."/>
            <person name="Allen A.W."/>
            <person name="Alvarado L."/>
            <person name="Arachchi H.M."/>
            <person name="Berlin A.M."/>
            <person name="Chapman S.B."/>
            <person name="Gainer-Dewar J."/>
            <person name="Goldberg J."/>
            <person name="Griggs A."/>
            <person name="Gujja S."/>
            <person name="Hansen M."/>
            <person name="Howarth C."/>
            <person name="Imamovic A."/>
            <person name="Ireland A."/>
            <person name="Larimer J."/>
            <person name="McCowan C."/>
            <person name="Murphy C."/>
            <person name="Pearson M."/>
            <person name="Poon T.W."/>
            <person name="Priest M."/>
            <person name="Roberts A."/>
            <person name="Saif S."/>
            <person name="Shea T."/>
            <person name="Sisk P."/>
            <person name="Sykes S."/>
            <person name="Wortman J."/>
            <person name="Nusbaum C."/>
            <person name="Birren B."/>
        </authorList>
    </citation>
    <scope>NUCLEOTIDE SEQUENCE [LARGE SCALE GENOMIC DNA]</scope>
    <source>
        <strain evidence="1 2">CBS 606.96</strain>
    </source>
</reference>
<proteinExistence type="predicted"/>
<dbReference type="OrthoDB" id="5537330at2759"/>
<evidence type="ECO:0000313" key="2">
    <source>
        <dbReference type="Proteomes" id="UP000019478"/>
    </source>
</evidence>
<dbReference type="STRING" id="1182542.W9Y3V3"/>
<evidence type="ECO:0000313" key="1">
    <source>
        <dbReference type="EMBL" id="EXJ87193.1"/>
    </source>
</evidence>
<dbReference type="HOGENOM" id="CLU_065389_1_1_1"/>
<accession>W9Y3V3</accession>
<dbReference type="eggNOG" id="ENOG502SAR1">
    <property type="taxonomic scope" value="Eukaryota"/>
</dbReference>
<dbReference type="Proteomes" id="UP000019478">
    <property type="component" value="Unassembled WGS sequence"/>
</dbReference>
<protein>
    <recommendedName>
        <fullName evidence="3">Carboxymuconolactone decarboxylase-like domain-containing protein</fullName>
    </recommendedName>
</protein>
<dbReference type="GeneID" id="19168272"/>
<evidence type="ECO:0008006" key="3">
    <source>
        <dbReference type="Google" id="ProtNLM"/>
    </source>
</evidence>
<gene>
    <name evidence="1" type="ORF">A1O3_04152</name>
</gene>
<dbReference type="EMBL" id="AMGY01000003">
    <property type="protein sequence ID" value="EXJ87193.1"/>
    <property type="molecule type" value="Genomic_DNA"/>
</dbReference>
<organism evidence="1 2">
    <name type="scientific">Capronia epimyces CBS 606.96</name>
    <dbReference type="NCBI Taxonomy" id="1182542"/>
    <lineage>
        <taxon>Eukaryota</taxon>
        <taxon>Fungi</taxon>
        <taxon>Dikarya</taxon>
        <taxon>Ascomycota</taxon>
        <taxon>Pezizomycotina</taxon>
        <taxon>Eurotiomycetes</taxon>
        <taxon>Chaetothyriomycetidae</taxon>
        <taxon>Chaetothyriales</taxon>
        <taxon>Herpotrichiellaceae</taxon>
        <taxon>Capronia</taxon>
    </lineage>
</organism>
<dbReference type="Gene3D" id="1.20.1290.10">
    <property type="entry name" value="AhpD-like"/>
    <property type="match status" value="1"/>
</dbReference>
<dbReference type="RefSeq" id="XP_007732472.1">
    <property type="nucleotide sequence ID" value="XM_007734282.1"/>
</dbReference>
<comment type="caution">
    <text evidence="1">The sequence shown here is derived from an EMBL/GenBank/DDBJ whole genome shotgun (WGS) entry which is preliminary data.</text>
</comment>
<dbReference type="PANTHER" id="PTHR28180">
    <property type="entry name" value="CONSERVED MITOCHONDRIAL PROTEIN-RELATED"/>
    <property type="match status" value="1"/>
</dbReference>
<sequence>MASSTTSYQALFQRARDATPETLPSGAWYILVAATLITADGGAHLGELYQFVLNDLGAESTLESRQNVSRRLRAVVIKAWTLVGMPRASDGLFSLLKVEDPKDAAQDWDRSEYAREPEKAIQRTQDWWKQVFGQEVIAGIYKSYESNPDFSWTVDFAVYGLYLADLSVLGPIENELVILASVMGQGAINTTRFHLGGTRRIGVGAQDAIAVQGVIELVANHLGKDSSSWPRFQEVEHQFP</sequence>